<keyword evidence="6 8" id="KW-1133">Transmembrane helix</keyword>
<feature type="domain" description="ABC transmembrane type-1" evidence="9">
    <location>
        <begin position="67"/>
        <end position="255"/>
    </location>
</feature>
<feature type="transmembrane region" description="Helical" evidence="8">
    <location>
        <begin position="233"/>
        <end position="255"/>
    </location>
</feature>
<organism evidence="10 11">
    <name type="scientific">Yaniella flava</name>
    <dbReference type="NCBI Taxonomy" id="287930"/>
    <lineage>
        <taxon>Bacteria</taxon>
        <taxon>Bacillati</taxon>
        <taxon>Actinomycetota</taxon>
        <taxon>Actinomycetes</taxon>
        <taxon>Micrococcales</taxon>
        <taxon>Micrococcaceae</taxon>
        <taxon>Yaniella</taxon>
    </lineage>
</organism>
<reference evidence="11" key="1">
    <citation type="journal article" date="2019" name="Int. J. Syst. Evol. Microbiol.">
        <title>The Global Catalogue of Microorganisms (GCM) 10K type strain sequencing project: providing services to taxonomists for standard genome sequencing and annotation.</title>
        <authorList>
            <consortium name="The Broad Institute Genomics Platform"/>
            <consortium name="The Broad Institute Genome Sequencing Center for Infectious Disease"/>
            <person name="Wu L."/>
            <person name="Ma J."/>
        </authorList>
    </citation>
    <scope>NUCLEOTIDE SEQUENCE [LARGE SCALE GENOMIC DNA]</scope>
    <source>
        <strain evidence="11">JCM 13595</strain>
    </source>
</reference>
<keyword evidence="11" id="KW-1185">Reference proteome</keyword>
<evidence type="ECO:0000256" key="3">
    <source>
        <dbReference type="ARBA" id="ARBA00022475"/>
    </source>
</evidence>
<feature type="transmembrane region" description="Helical" evidence="8">
    <location>
        <begin position="105"/>
        <end position="129"/>
    </location>
</feature>
<dbReference type="Gene3D" id="1.10.3720.10">
    <property type="entry name" value="MetI-like"/>
    <property type="match status" value="1"/>
</dbReference>
<evidence type="ECO:0000313" key="10">
    <source>
        <dbReference type="EMBL" id="GAA2028704.1"/>
    </source>
</evidence>
<keyword evidence="7 8" id="KW-0472">Membrane</keyword>
<dbReference type="RefSeq" id="WP_343956113.1">
    <property type="nucleotide sequence ID" value="NZ_BAAAMN010000009.1"/>
</dbReference>
<evidence type="ECO:0000256" key="8">
    <source>
        <dbReference type="RuleBase" id="RU363032"/>
    </source>
</evidence>
<keyword evidence="4" id="KW-0997">Cell inner membrane</keyword>
<accession>A0ABP5FP11</accession>
<name>A0ABP5FP11_9MICC</name>
<dbReference type="EMBL" id="BAAAMN010000009">
    <property type="protein sequence ID" value="GAA2028704.1"/>
    <property type="molecule type" value="Genomic_DNA"/>
</dbReference>
<evidence type="ECO:0000256" key="2">
    <source>
        <dbReference type="ARBA" id="ARBA00022448"/>
    </source>
</evidence>
<evidence type="ECO:0000256" key="4">
    <source>
        <dbReference type="ARBA" id="ARBA00022519"/>
    </source>
</evidence>
<feature type="transmembrane region" description="Helical" evidence="8">
    <location>
        <begin position="135"/>
        <end position="154"/>
    </location>
</feature>
<evidence type="ECO:0000256" key="7">
    <source>
        <dbReference type="ARBA" id="ARBA00023136"/>
    </source>
</evidence>
<dbReference type="CDD" id="cd06261">
    <property type="entry name" value="TM_PBP2"/>
    <property type="match status" value="1"/>
</dbReference>
<gene>
    <name evidence="10" type="ORF">GCM10009720_05580</name>
</gene>
<comment type="similarity">
    <text evidence="8">Belongs to the binding-protein-dependent transport system permease family.</text>
</comment>
<evidence type="ECO:0000256" key="5">
    <source>
        <dbReference type="ARBA" id="ARBA00022692"/>
    </source>
</evidence>
<sequence length="266" mass="28527">MVKEFPPFVKLLSIGFGVVIALYMLVPILVVAGVSINTNRFLSFPPEGLTLEWYSEVFTGGTYLQPFLTSVIVAIFATLITVTVGTAAALAITRFDIPYAGAIQGFLLSPLIVPTIILGIGTLSLISALGEAPSVWILVLAHAVITIPYVMRTVMGVMANHDRFTEEAARTLGASGWHRYRSVVLPMARPGIVAGGFFAFNVSFDDAVVALFLRSHSVETLPVAIYGQLEFDASPTVAAVSTLMVLVTVVVMIFMERTIGLGKAFI</sequence>
<evidence type="ECO:0000259" key="9">
    <source>
        <dbReference type="PROSITE" id="PS50928"/>
    </source>
</evidence>
<evidence type="ECO:0000256" key="1">
    <source>
        <dbReference type="ARBA" id="ARBA00004429"/>
    </source>
</evidence>
<comment type="subcellular location">
    <subcellularLocation>
        <location evidence="1">Cell inner membrane</location>
        <topology evidence="1">Multi-pass membrane protein</topology>
    </subcellularLocation>
    <subcellularLocation>
        <location evidence="8">Cell membrane</location>
        <topology evidence="8">Multi-pass membrane protein</topology>
    </subcellularLocation>
</comment>
<dbReference type="Pfam" id="PF00528">
    <property type="entry name" value="BPD_transp_1"/>
    <property type="match status" value="1"/>
</dbReference>
<dbReference type="InterPro" id="IPR035906">
    <property type="entry name" value="MetI-like_sf"/>
</dbReference>
<dbReference type="Proteomes" id="UP001501461">
    <property type="component" value="Unassembled WGS sequence"/>
</dbReference>
<proteinExistence type="inferred from homology"/>
<dbReference type="InterPro" id="IPR000515">
    <property type="entry name" value="MetI-like"/>
</dbReference>
<dbReference type="SUPFAM" id="SSF161098">
    <property type="entry name" value="MetI-like"/>
    <property type="match status" value="1"/>
</dbReference>
<evidence type="ECO:0000256" key="6">
    <source>
        <dbReference type="ARBA" id="ARBA00022989"/>
    </source>
</evidence>
<feature type="transmembrane region" description="Helical" evidence="8">
    <location>
        <begin position="12"/>
        <end position="36"/>
    </location>
</feature>
<keyword evidence="2 8" id="KW-0813">Transport</keyword>
<feature type="transmembrane region" description="Helical" evidence="8">
    <location>
        <begin position="67"/>
        <end position="93"/>
    </location>
</feature>
<evidence type="ECO:0000313" key="11">
    <source>
        <dbReference type="Proteomes" id="UP001501461"/>
    </source>
</evidence>
<dbReference type="PANTHER" id="PTHR43357">
    <property type="entry name" value="INNER MEMBRANE ABC TRANSPORTER PERMEASE PROTEIN YDCV"/>
    <property type="match status" value="1"/>
</dbReference>
<keyword evidence="3" id="KW-1003">Cell membrane</keyword>
<protein>
    <submittedName>
        <fullName evidence="10">ABC transporter permease</fullName>
    </submittedName>
</protein>
<dbReference type="PANTHER" id="PTHR43357:SF4">
    <property type="entry name" value="INNER MEMBRANE ABC TRANSPORTER PERMEASE PROTEIN YDCV"/>
    <property type="match status" value="1"/>
</dbReference>
<dbReference type="PROSITE" id="PS50928">
    <property type="entry name" value="ABC_TM1"/>
    <property type="match status" value="1"/>
</dbReference>
<feature type="transmembrane region" description="Helical" evidence="8">
    <location>
        <begin position="191"/>
        <end position="213"/>
    </location>
</feature>
<comment type="caution">
    <text evidence="10">The sequence shown here is derived from an EMBL/GenBank/DDBJ whole genome shotgun (WGS) entry which is preliminary data.</text>
</comment>
<keyword evidence="5 8" id="KW-0812">Transmembrane</keyword>